<dbReference type="EMBL" id="BQNB010016533">
    <property type="protein sequence ID" value="GJT52837.1"/>
    <property type="molecule type" value="Genomic_DNA"/>
</dbReference>
<evidence type="ECO:0000313" key="2">
    <source>
        <dbReference type="EMBL" id="GJT52837.1"/>
    </source>
</evidence>
<feature type="region of interest" description="Disordered" evidence="1">
    <location>
        <begin position="1"/>
        <end position="60"/>
    </location>
</feature>
<feature type="non-terminal residue" evidence="2">
    <location>
        <position position="1"/>
    </location>
</feature>
<accession>A0ABQ5EPY5</accession>
<reference evidence="2" key="1">
    <citation type="journal article" date="2022" name="Int. J. Mol. Sci.">
        <title>Draft Genome of Tanacetum Coccineum: Genomic Comparison of Closely Related Tanacetum-Family Plants.</title>
        <authorList>
            <person name="Yamashiro T."/>
            <person name="Shiraishi A."/>
            <person name="Nakayama K."/>
            <person name="Satake H."/>
        </authorList>
    </citation>
    <scope>NUCLEOTIDE SEQUENCE</scope>
</reference>
<comment type="caution">
    <text evidence="2">The sequence shown here is derived from an EMBL/GenBank/DDBJ whole genome shotgun (WGS) entry which is preliminary data.</text>
</comment>
<gene>
    <name evidence="2" type="ORF">Tco_0978994</name>
</gene>
<evidence type="ECO:0000256" key="1">
    <source>
        <dbReference type="SAM" id="MobiDB-lite"/>
    </source>
</evidence>
<protein>
    <submittedName>
        <fullName evidence="2">Uncharacterized protein</fullName>
    </submittedName>
</protein>
<reference evidence="2" key="2">
    <citation type="submission" date="2022-01" db="EMBL/GenBank/DDBJ databases">
        <authorList>
            <person name="Yamashiro T."/>
            <person name="Shiraishi A."/>
            <person name="Satake H."/>
            <person name="Nakayama K."/>
        </authorList>
    </citation>
    <scope>NUCLEOTIDE SEQUENCE</scope>
</reference>
<organism evidence="2 3">
    <name type="scientific">Tanacetum coccineum</name>
    <dbReference type="NCBI Taxonomy" id="301880"/>
    <lineage>
        <taxon>Eukaryota</taxon>
        <taxon>Viridiplantae</taxon>
        <taxon>Streptophyta</taxon>
        <taxon>Embryophyta</taxon>
        <taxon>Tracheophyta</taxon>
        <taxon>Spermatophyta</taxon>
        <taxon>Magnoliopsida</taxon>
        <taxon>eudicotyledons</taxon>
        <taxon>Gunneridae</taxon>
        <taxon>Pentapetalae</taxon>
        <taxon>asterids</taxon>
        <taxon>campanulids</taxon>
        <taxon>Asterales</taxon>
        <taxon>Asteraceae</taxon>
        <taxon>Asteroideae</taxon>
        <taxon>Anthemideae</taxon>
        <taxon>Anthemidinae</taxon>
        <taxon>Tanacetum</taxon>
    </lineage>
</organism>
<evidence type="ECO:0000313" key="3">
    <source>
        <dbReference type="Proteomes" id="UP001151760"/>
    </source>
</evidence>
<proteinExistence type="predicted"/>
<keyword evidence="3" id="KW-1185">Reference proteome</keyword>
<sequence>IAVSDVHGAETRVHIPAHGGSEAQNGQPDSIFSHEPKPLGKHRPPPPQSVWSPDELSYPS</sequence>
<name>A0ABQ5EPY5_9ASTR</name>
<dbReference type="Proteomes" id="UP001151760">
    <property type="component" value="Unassembled WGS sequence"/>
</dbReference>